<proteinExistence type="predicted"/>
<reference evidence="2" key="1">
    <citation type="submission" date="2024-04" db="EMBL/GenBank/DDBJ databases">
        <title>Salinicola lusitanus LLJ914,a marine bacterium isolated from the Okinawa Trough.</title>
        <authorList>
            <person name="Li J."/>
        </authorList>
    </citation>
    <scope>NUCLEOTIDE SEQUENCE [LARGE SCALE GENOMIC DNA]</scope>
</reference>
<gene>
    <name evidence="1" type="ORF">WMY93_012508</name>
</gene>
<organism evidence="1 2">
    <name type="scientific">Mugilogobius chulae</name>
    <name type="common">yellowstripe goby</name>
    <dbReference type="NCBI Taxonomy" id="88201"/>
    <lineage>
        <taxon>Eukaryota</taxon>
        <taxon>Metazoa</taxon>
        <taxon>Chordata</taxon>
        <taxon>Craniata</taxon>
        <taxon>Vertebrata</taxon>
        <taxon>Euteleostomi</taxon>
        <taxon>Actinopterygii</taxon>
        <taxon>Neopterygii</taxon>
        <taxon>Teleostei</taxon>
        <taxon>Neoteleostei</taxon>
        <taxon>Acanthomorphata</taxon>
        <taxon>Gobiaria</taxon>
        <taxon>Gobiiformes</taxon>
        <taxon>Gobioidei</taxon>
        <taxon>Gobiidae</taxon>
        <taxon>Gobionellinae</taxon>
        <taxon>Mugilogobius</taxon>
    </lineage>
</organism>
<dbReference type="EMBL" id="JBBPFD010000008">
    <property type="protein sequence ID" value="KAK7916747.1"/>
    <property type="molecule type" value="Genomic_DNA"/>
</dbReference>
<dbReference type="AlphaFoldDB" id="A0AAW0PEM6"/>
<evidence type="ECO:0000313" key="1">
    <source>
        <dbReference type="EMBL" id="KAK7916747.1"/>
    </source>
</evidence>
<evidence type="ECO:0000313" key="2">
    <source>
        <dbReference type="Proteomes" id="UP001460270"/>
    </source>
</evidence>
<comment type="caution">
    <text evidence="1">The sequence shown here is derived from an EMBL/GenBank/DDBJ whole genome shotgun (WGS) entry which is preliminary data.</text>
</comment>
<keyword evidence="2" id="KW-1185">Reference proteome</keyword>
<dbReference type="Proteomes" id="UP001460270">
    <property type="component" value="Unassembled WGS sequence"/>
</dbReference>
<sequence>MNIAVRWSTLLSSSSQRPEVSETPDDQARIVNQASKITQTPQTSLSELYKRSVMRKATVIIEDASHPLHHHFSLLPSGRRYRVPLARRNIYKKSFIPTAITALNGTK</sequence>
<accession>A0AAW0PEM6</accession>
<protein>
    <submittedName>
        <fullName evidence="1">Uncharacterized protein</fullName>
    </submittedName>
</protein>
<name>A0AAW0PEM6_9GOBI</name>